<dbReference type="PANTHER" id="PTHR44688:SF16">
    <property type="entry name" value="DNA-BINDING TRANSCRIPTIONAL ACTIVATOR DEVR_DOSR"/>
    <property type="match status" value="1"/>
</dbReference>
<evidence type="ECO:0000313" key="5">
    <source>
        <dbReference type="EMBL" id="SER26210.1"/>
    </source>
</evidence>
<dbReference type="Proteomes" id="UP000199021">
    <property type="component" value="Unassembled WGS sequence"/>
</dbReference>
<dbReference type="RefSeq" id="WP_090172464.1">
    <property type="nucleotide sequence ID" value="NZ_FOFB01000031.1"/>
</dbReference>
<evidence type="ECO:0000256" key="1">
    <source>
        <dbReference type="ARBA" id="ARBA00023015"/>
    </source>
</evidence>
<dbReference type="PANTHER" id="PTHR44688">
    <property type="entry name" value="DNA-BINDING TRANSCRIPTIONAL ACTIVATOR DEVR_DOSR"/>
    <property type="match status" value="1"/>
</dbReference>
<dbReference type="FunCoup" id="A0A1H9MR64">
    <property type="interactions" value="6"/>
</dbReference>
<dbReference type="InParanoid" id="A0A1H9MR64"/>
<dbReference type="STRING" id="478744.SAMN05444359_1319"/>
<name>A0A1H9MR64_9BACT</name>
<dbReference type="OrthoDB" id="1727128at2"/>
<dbReference type="AlphaFoldDB" id="A0A1H9MR64"/>
<sequence>MNNPTDISLAADHLQLSPRTLERLERLQQFARQNQGRFSQLSRREKEILSLICRDFKNEDIARLLFISVHTVRTHRNNIWRTLGISSVVEAMRWAQAFDLV</sequence>
<protein>
    <submittedName>
        <fullName evidence="5">Two-component system, NarL family, response regulator NreC</fullName>
    </submittedName>
</protein>
<feature type="domain" description="HTH luxR-type" evidence="4">
    <location>
        <begin position="34"/>
        <end position="99"/>
    </location>
</feature>
<dbReference type="GO" id="GO:0003677">
    <property type="term" value="F:DNA binding"/>
    <property type="evidence" value="ECO:0007669"/>
    <property type="project" value="UniProtKB-KW"/>
</dbReference>
<dbReference type="InterPro" id="IPR000792">
    <property type="entry name" value="Tscrpt_reg_LuxR_C"/>
</dbReference>
<dbReference type="EMBL" id="FOFB01000031">
    <property type="protein sequence ID" value="SER26210.1"/>
    <property type="molecule type" value="Genomic_DNA"/>
</dbReference>
<dbReference type="PRINTS" id="PR00038">
    <property type="entry name" value="HTHLUXR"/>
</dbReference>
<reference evidence="6" key="1">
    <citation type="submission" date="2016-10" db="EMBL/GenBank/DDBJ databases">
        <authorList>
            <person name="Varghese N."/>
            <person name="Submissions S."/>
        </authorList>
    </citation>
    <scope>NUCLEOTIDE SEQUENCE [LARGE SCALE GENOMIC DNA]</scope>
    <source>
        <strain evidence="6">DSM 24740</strain>
    </source>
</reference>
<accession>A0A1H9MR64</accession>
<keyword evidence="1" id="KW-0805">Transcription regulation</keyword>
<proteinExistence type="predicted"/>
<evidence type="ECO:0000256" key="3">
    <source>
        <dbReference type="ARBA" id="ARBA00023163"/>
    </source>
</evidence>
<keyword evidence="3" id="KW-0804">Transcription</keyword>
<gene>
    <name evidence="5" type="ORF">SAMN05444359_1319</name>
</gene>
<dbReference type="PROSITE" id="PS50043">
    <property type="entry name" value="HTH_LUXR_2"/>
    <property type="match status" value="1"/>
</dbReference>
<evidence type="ECO:0000259" key="4">
    <source>
        <dbReference type="PROSITE" id="PS50043"/>
    </source>
</evidence>
<dbReference type="SUPFAM" id="SSF46894">
    <property type="entry name" value="C-terminal effector domain of the bipartite response regulators"/>
    <property type="match status" value="1"/>
</dbReference>
<evidence type="ECO:0000256" key="2">
    <source>
        <dbReference type="ARBA" id="ARBA00023125"/>
    </source>
</evidence>
<organism evidence="5 6">
    <name type="scientific">Neolewinella agarilytica</name>
    <dbReference type="NCBI Taxonomy" id="478744"/>
    <lineage>
        <taxon>Bacteria</taxon>
        <taxon>Pseudomonadati</taxon>
        <taxon>Bacteroidota</taxon>
        <taxon>Saprospiria</taxon>
        <taxon>Saprospirales</taxon>
        <taxon>Lewinellaceae</taxon>
        <taxon>Neolewinella</taxon>
    </lineage>
</organism>
<keyword evidence="6" id="KW-1185">Reference proteome</keyword>
<dbReference type="Gene3D" id="1.10.10.10">
    <property type="entry name" value="Winged helix-like DNA-binding domain superfamily/Winged helix DNA-binding domain"/>
    <property type="match status" value="1"/>
</dbReference>
<dbReference type="Pfam" id="PF00196">
    <property type="entry name" value="GerE"/>
    <property type="match status" value="1"/>
</dbReference>
<evidence type="ECO:0000313" key="6">
    <source>
        <dbReference type="Proteomes" id="UP000199021"/>
    </source>
</evidence>
<dbReference type="InterPro" id="IPR036388">
    <property type="entry name" value="WH-like_DNA-bd_sf"/>
</dbReference>
<dbReference type="CDD" id="cd06170">
    <property type="entry name" value="LuxR_C_like"/>
    <property type="match status" value="1"/>
</dbReference>
<dbReference type="InterPro" id="IPR016032">
    <property type="entry name" value="Sig_transdc_resp-reg_C-effctor"/>
</dbReference>
<keyword evidence="2" id="KW-0238">DNA-binding</keyword>
<dbReference type="SMART" id="SM00421">
    <property type="entry name" value="HTH_LUXR"/>
    <property type="match status" value="1"/>
</dbReference>
<dbReference type="GO" id="GO:0006355">
    <property type="term" value="P:regulation of DNA-templated transcription"/>
    <property type="evidence" value="ECO:0007669"/>
    <property type="project" value="InterPro"/>
</dbReference>